<dbReference type="CDD" id="cd07361">
    <property type="entry name" value="MEMO_like"/>
    <property type="match status" value="1"/>
</dbReference>
<keyword evidence="4" id="KW-1185">Reference proteome</keyword>
<name>A0A401JBI5_9PROT</name>
<accession>A0A401JBI5</accession>
<dbReference type="HAMAP" id="MF_00055">
    <property type="entry name" value="MEMO1"/>
    <property type="match status" value="1"/>
</dbReference>
<evidence type="ECO:0000313" key="3">
    <source>
        <dbReference type="EMBL" id="GBL45045.1"/>
    </source>
</evidence>
<dbReference type="RefSeq" id="WP_189836273.1">
    <property type="nucleotide sequence ID" value="NZ_BGOW01000004.1"/>
</dbReference>
<dbReference type="PANTHER" id="PTHR11060">
    <property type="entry name" value="PROTEIN MEMO1"/>
    <property type="match status" value="1"/>
</dbReference>
<keyword evidence="3" id="KW-0223">Dioxygenase</keyword>
<comment type="caution">
    <text evidence="3">The sequence shown here is derived from an EMBL/GenBank/DDBJ whole genome shotgun (WGS) entry which is preliminary data.</text>
</comment>
<evidence type="ECO:0000256" key="1">
    <source>
        <dbReference type="ARBA" id="ARBA00006315"/>
    </source>
</evidence>
<sequence>MSATTRPAAVAGLFYPADATLLAGQVQALLENVHTTEEMRAPKALIVPHAGYSYSGAIAASAYARLRPLRGKVRRVVLLGPVHRVPVLGLAVPSVQAFASPMGEVLLDTMALAALADLPQVVVDDRCHAQEHALEVHLPFLQSALGEFKLVPLAVGDASAAQVAEVIERLWGGDETLIVVSSDLSHYLPYATAQSVDTDTARMILGLRGDLDYNQACGATPVNGLLLAARHHGLQVELLDLRNSGDTSGDKSRVVGYAAFAFYEDENHDR</sequence>
<gene>
    <name evidence="3" type="ORF">SFMTTN_0849</name>
</gene>
<evidence type="ECO:0000313" key="4">
    <source>
        <dbReference type="Proteomes" id="UP000286806"/>
    </source>
</evidence>
<proteinExistence type="inferred from homology"/>
<comment type="similarity">
    <text evidence="1 2">Belongs to the MEMO1 family.</text>
</comment>
<keyword evidence="3" id="KW-0560">Oxidoreductase</keyword>
<dbReference type="Gene3D" id="3.40.830.10">
    <property type="entry name" value="LigB-like"/>
    <property type="match status" value="1"/>
</dbReference>
<dbReference type="Proteomes" id="UP000286806">
    <property type="component" value="Unassembled WGS sequence"/>
</dbReference>
<dbReference type="InterPro" id="IPR002737">
    <property type="entry name" value="MEMO1_fam"/>
</dbReference>
<dbReference type="Pfam" id="PF01875">
    <property type="entry name" value="Memo"/>
    <property type="match status" value="1"/>
</dbReference>
<dbReference type="NCBIfam" id="TIGR04336">
    <property type="entry name" value="AmmeMemoSam_B"/>
    <property type="match status" value="1"/>
</dbReference>
<dbReference type="SUPFAM" id="SSF53213">
    <property type="entry name" value="LigB-like"/>
    <property type="match status" value="1"/>
</dbReference>
<organism evidence="3 4">
    <name type="scientific">Sulfuriferula multivorans</name>
    <dbReference type="NCBI Taxonomy" id="1559896"/>
    <lineage>
        <taxon>Bacteria</taxon>
        <taxon>Pseudomonadati</taxon>
        <taxon>Pseudomonadota</taxon>
        <taxon>Betaproteobacteria</taxon>
        <taxon>Nitrosomonadales</taxon>
        <taxon>Sulfuricellaceae</taxon>
        <taxon>Sulfuriferula</taxon>
    </lineage>
</organism>
<dbReference type="EMBL" id="BGOW01000004">
    <property type="protein sequence ID" value="GBL45045.1"/>
    <property type="molecule type" value="Genomic_DNA"/>
</dbReference>
<dbReference type="GO" id="GO:0051213">
    <property type="term" value="F:dioxygenase activity"/>
    <property type="evidence" value="ECO:0007669"/>
    <property type="project" value="UniProtKB-KW"/>
</dbReference>
<dbReference type="PANTHER" id="PTHR11060:SF0">
    <property type="entry name" value="PROTEIN MEMO1"/>
    <property type="match status" value="1"/>
</dbReference>
<evidence type="ECO:0000256" key="2">
    <source>
        <dbReference type="HAMAP-Rule" id="MF_00055"/>
    </source>
</evidence>
<protein>
    <recommendedName>
        <fullName evidence="2">MEMO1 family protein SFMTTN_0849</fullName>
    </recommendedName>
</protein>
<dbReference type="AlphaFoldDB" id="A0A401JBI5"/>
<reference evidence="3 4" key="1">
    <citation type="journal article" date="2019" name="Front. Microbiol.">
        <title>Genomes of Neutrophilic Sulfur-Oxidizing Chemolithoautotrophs Representing 9 Proteobacterial Species From 8 Genera.</title>
        <authorList>
            <person name="Watanabe T."/>
            <person name="Kojima H."/>
            <person name="Umezawa K."/>
            <person name="Hori C."/>
            <person name="Takasuka T.E."/>
            <person name="Kato Y."/>
            <person name="Fukui M."/>
        </authorList>
    </citation>
    <scope>NUCLEOTIDE SEQUENCE [LARGE SCALE GENOMIC DNA]</scope>
    <source>
        <strain evidence="3 4">TTN</strain>
    </source>
</reference>